<dbReference type="OrthoDB" id="4017436at2"/>
<dbReference type="STRING" id="370526.SAMN04489835_0059"/>
<dbReference type="InterPro" id="IPR041664">
    <property type="entry name" value="AAA_16"/>
</dbReference>
<gene>
    <name evidence="5" type="ORF">SAMN04489835_0059</name>
</gene>
<organism evidence="5 6">
    <name type="scientific">Mycolicibacterium rutilum</name>
    <name type="common">Mycobacterium rutilum</name>
    <dbReference type="NCBI Taxonomy" id="370526"/>
    <lineage>
        <taxon>Bacteria</taxon>
        <taxon>Bacillati</taxon>
        <taxon>Actinomycetota</taxon>
        <taxon>Actinomycetes</taxon>
        <taxon>Mycobacteriales</taxon>
        <taxon>Mycobacteriaceae</taxon>
        <taxon>Mycolicibacterium</taxon>
    </lineage>
</organism>
<evidence type="ECO:0000256" key="3">
    <source>
        <dbReference type="SAM" id="MobiDB-lite"/>
    </source>
</evidence>
<proteinExistence type="predicted"/>
<name>A0A1H6IIG7_MYCRU</name>
<evidence type="ECO:0000259" key="4">
    <source>
        <dbReference type="Pfam" id="PF13191"/>
    </source>
</evidence>
<feature type="compositionally biased region" description="Low complexity" evidence="3">
    <location>
        <begin position="779"/>
        <end position="799"/>
    </location>
</feature>
<dbReference type="GO" id="GO:0005737">
    <property type="term" value="C:cytoplasm"/>
    <property type="evidence" value="ECO:0007669"/>
    <property type="project" value="TreeGrafter"/>
</dbReference>
<dbReference type="InterPro" id="IPR011990">
    <property type="entry name" value="TPR-like_helical_dom_sf"/>
</dbReference>
<evidence type="ECO:0000313" key="6">
    <source>
        <dbReference type="Proteomes" id="UP000182915"/>
    </source>
</evidence>
<feature type="domain" description="Orc1-like AAA ATPase" evidence="4">
    <location>
        <begin position="7"/>
        <end position="150"/>
    </location>
</feature>
<dbReference type="GO" id="GO:0004016">
    <property type="term" value="F:adenylate cyclase activity"/>
    <property type="evidence" value="ECO:0007669"/>
    <property type="project" value="TreeGrafter"/>
</dbReference>
<dbReference type="EMBL" id="LT629971">
    <property type="protein sequence ID" value="SEH46110.1"/>
    <property type="molecule type" value="Genomic_DNA"/>
</dbReference>
<dbReference type="Pfam" id="PF13191">
    <property type="entry name" value="AAA_16"/>
    <property type="match status" value="1"/>
</dbReference>
<reference evidence="6" key="1">
    <citation type="submission" date="2016-10" db="EMBL/GenBank/DDBJ databases">
        <authorList>
            <person name="Varghese N."/>
            <person name="Submissions S."/>
        </authorList>
    </citation>
    <scope>NUCLEOTIDE SEQUENCE [LARGE SCALE GENOMIC DNA]</scope>
    <source>
        <strain evidence="6">DSM 45405</strain>
    </source>
</reference>
<dbReference type="SUPFAM" id="SSF52540">
    <property type="entry name" value="P-loop containing nucleoside triphosphate hydrolases"/>
    <property type="match status" value="1"/>
</dbReference>
<evidence type="ECO:0000256" key="2">
    <source>
        <dbReference type="ARBA" id="ARBA00022840"/>
    </source>
</evidence>
<evidence type="ECO:0000256" key="1">
    <source>
        <dbReference type="ARBA" id="ARBA00022741"/>
    </source>
</evidence>
<dbReference type="PANTHER" id="PTHR16305">
    <property type="entry name" value="TESTICULAR SOLUBLE ADENYLYL CYCLASE"/>
    <property type="match status" value="1"/>
</dbReference>
<dbReference type="AlphaFoldDB" id="A0A1H6IIG7"/>
<sequence length="807" mass="87060">MAVRPRLLERERVHDRLDRHRQQAAQGQGSTVLLRGEAGAGKTAVIAEFLAKQPGDTKVLQGWCDPLSTPRPLGPLIDMLTGVAPEHAVDLRAGVDAGDVEAVHAAVTAVLASGPTWVCVVEDVHWADGATLDLLRYLAGRIESLPVLLVVSYRDDEVGDRHPLAVLLNELAAADHVAVEPLSEAAVAELSAGSGVHPAELHRLTGGNPFYVTEVLAAGPAALRDGPLPPSVYDAVWGRLARLSMAGRQTAYAAAIFGPRIDVAVLRAVCPAAVDGLPACLETGVLVADTATVHFRHELARRATYEQIPAFERRSLHRRVLDALAEYSDPNMLNLLAFHADQARDSEAVIRYGPDAAARASALAAYAEAAELFALTLRHADAVPDHRRVEWVEQHALNSNLAGHGEAAAGSFRQAADMRRALGDRLREGDNLRWLSYWLWAMGRTTEALEVGRESVRLLEDLGPSRELAWALVNLTELAAVGYDPQCPDYSARAVRLGEQLGDRAVAVRARCHGTLSTVTRTGTGWEVLESVWREAMGDDLGPEHAGIIGVVLCWNAAHHHRLDDADRYIRTSSAFCREHDLRVFETLTTATASLTALHRGDWVNAASAAEDVLTKPALSPLHRYLPLVTLALTRARRDDARVSDLLDEAVAISEPHDVYRLGLVWAARAEAAWLAGDDATARAEALGGLAVCTEHTDPWRVGQLQRWVRLAGGEHGIAPSTDVITPYRHELQGDYAAAAAEWTRLGCPTTRRWPNSAVTPTRSRPRCRRSPTWAHLQRPAAPSSGSPSSAAAPTGATRPPSPTPAG</sequence>
<dbReference type="InterPro" id="IPR027417">
    <property type="entry name" value="P-loop_NTPase"/>
</dbReference>
<evidence type="ECO:0000313" key="5">
    <source>
        <dbReference type="EMBL" id="SEH46110.1"/>
    </source>
</evidence>
<dbReference type="Gene3D" id="1.25.40.10">
    <property type="entry name" value="Tetratricopeptide repeat domain"/>
    <property type="match status" value="1"/>
</dbReference>
<keyword evidence="2" id="KW-0067">ATP-binding</keyword>
<keyword evidence="1" id="KW-0547">Nucleotide-binding</keyword>
<accession>A0A1H6IIG7</accession>
<keyword evidence="6" id="KW-1185">Reference proteome</keyword>
<dbReference type="GO" id="GO:0005524">
    <property type="term" value="F:ATP binding"/>
    <property type="evidence" value="ECO:0007669"/>
    <property type="project" value="UniProtKB-KW"/>
</dbReference>
<feature type="region of interest" description="Disordered" evidence="3">
    <location>
        <begin position="750"/>
        <end position="807"/>
    </location>
</feature>
<dbReference type="PANTHER" id="PTHR16305:SF28">
    <property type="entry name" value="GUANYLATE CYCLASE DOMAIN-CONTAINING PROTEIN"/>
    <property type="match status" value="1"/>
</dbReference>
<dbReference type="Proteomes" id="UP000182915">
    <property type="component" value="Chromosome I"/>
</dbReference>
<protein>
    <submittedName>
        <fullName evidence="5">AAA ATPase domain-containing protein</fullName>
    </submittedName>
</protein>